<dbReference type="PANTHER" id="PTHR48228">
    <property type="entry name" value="SUCCINYL-COA--D-CITRAMALATE COA-TRANSFERASE"/>
    <property type="match status" value="1"/>
</dbReference>
<evidence type="ECO:0000313" key="1">
    <source>
        <dbReference type="EMBL" id="RCK46618.1"/>
    </source>
</evidence>
<comment type="caution">
    <text evidence="1">The sequence shown here is derived from an EMBL/GenBank/DDBJ whole genome shotgun (WGS) entry which is preliminary data.</text>
</comment>
<protein>
    <submittedName>
        <fullName evidence="1">CAIB/BAIF family CoA transferase</fullName>
    </submittedName>
</protein>
<dbReference type="Proteomes" id="UP000252255">
    <property type="component" value="Unassembled WGS sequence"/>
</dbReference>
<dbReference type="InterPro" id="IPR050509">
    <property type="entry name" value="CoA-transferase_III"/>
</dbReference>
<accession>A0A367WYZ8</accession>
<evidence type="ECO:0000313" key="2">
    <source>
        <dbReference type="Proteomes" id="UP000252255"/>
    </source>
</evidence>
<reference evidence="1 2" key="1">
    <citation type="submission" date="2014-07" db="EMBL/GenBank/DDBJ databases">
        <title>Draft genome sequence of Thalassospira profundimaris PR54-5.</title>
        <authorList>
            <person name="Lai Q."/>
            <person name="Shao Z."/>
        </authorList>
    </citation>
    <scope>NUCLEOTIDE SEQUENCE [LARGE SCALE GENOMIC DNA]</scope>
    <source>
        <strain evidence="1 2">PR54-5</strain>
    </source>
</reference>
<dbReference type="AlphaFoldDB" id="A0A367WYZ8"/>
<name>A0A367WYZ8_9PROT</name>
<dbReference type="InterPro" id="IPR003673">
    <property type="entry name" value="CoA-Trfase_fam_III"/>
</dbReference>
<dbReference type="OrthoDB" id="9806585at2"/>
<dbReference type="Gene3D" id="3.40.50.10540">
    <property type="entry name" value="Crotonobetainyl-coa:carnitine coa-transferase, domain 1"/>
    <property type="match status" value="1"/>
</dbReference>
<proteinExistence type="predicted"/>
<dbReference type="InterPro" id="IPR023606">
    <property type="entry name" value="CoA-Trfase_III_dom_1_sf"/>
</dbReference>
<sequence>MLDCFNDQIADALGLATTPNFEVTGTESLPSFFAVTDLACASIGMATAMIAHWRGLHHGSDAPVQIDRRLASRWFDMTIRPQGWTLPGTWDPLAGDYETSDGWIRLHTNAPHHRKAALSVLGHHETRDSLSPAVRGWSADDLETEIVAANGCAATMRGIADWENHPQGHAVRAEPLIDWLDHGNVSIPAKSVDPARPLAGVRVLDLTRVLAGPVAGRFLAAFGADVLRIDPPGWNEGAVIPEVTLGKRCAGLDLHTPEDRKRFEDLISDADILLHGYRPDALSGLGYDGKTLRSINPALIDVTLCAYGWTGPWAQRRGFDSLVQMSCGIADWGMKHAKASKPLPLPVQALDHATGYLMAAGAVHALIKRQSSGTITTARHSLAQTAHLLCQSARTTLDGIIRDEQPNDLDKTIENTSWGPAHRIAFPANIKGVRHHWAHPAGSLRRDAPHW</sequence>
<organism evidence="1 2">
    <name type="scientific">Thalassospira profundimaris</name>
    <dbReference type="NCBI Taxonomy" id="502049"/>
    <lineage>
        <taxon>Bacteria</taxon>
        <taxon>Pseudomonadati</taxon>
        <taxon>Pseudomonadota</taxon>
        <taxon>Alphaproteobacteria</taxon>
        <taxon>Rhodospirillales</taxon>
        <taxon>Thalassospiraceae</taxon>
        <taxon>Thalassospira</taxon>
    </lineage>
</organism>
<dbReference type="PANTHER" id="PTHR48228:SF4">
    <property type="entry name" value="BLR3030 PROTEIN"/>
    <property type="match status" value="1"/>
</dbReference>
<dbReference type="GO" id="GO:0016740">
    <property type="term" value="F:transferase activity"/>
    <property type="evidence" value="ECO:0007669"/>
    <property type="project" value="UniProtKB-KW"/>
</dbReference>
<gene>
    <name evidence="1" type="ORF">TH30_08445</name>
</gene>
<dbReference type="RefSeq" id="WP_114097597.1">
    <property type="nucleotide sequence ID" value="NZ_JPWI01000004.1"/>
</dbReference>
<dbReference type="EMBL" id="JPWI01000004">
    <property type="protein sequence ID" value="RCK46618.1"/>
    <property type="molecule type" value="Genomic_DNA"/>
</dbReference>
<keyword evidence="1" id="KW-0808">Transferase</keyword>
<dbReference type="Pfam" id="PF02515">
    <property type="entry name" value="CoA_transf_3"/>
    <property type="match status" value="1"/>
</dbReference>
<dbReference type="SUPFAM" id="SSF89796">
    <property type="entry name" value="CoA-transferase family III (CaiB/BaiF)"/>
    <property type="match status" value="2"/>
</dbReference>